<dbReference type="InterPro" id="IPR015421">
    <property type="entry name" value="PyrdxlP-dep_Trfase_major"/>
</dbReference>
<comment type="catalytic activity">
    <reaction evidence="8">
        <text>(sulfur carrier)-H + L-cysteine = (sulfur carrier)-SH + L-alanine</text>
        <dbReference type="Rhea" id="RHEA:43892"/>
        <dbReference type="Rhea" id="RHEA-COMP:14737"/>
        <dbReference type="Rhea" id="RHEA-COMP:14739"/>
        <dbReference type="ChEBI" id="CHEBI:29917"/>
        <dbReference type="ChEBI" id="CHEBI:35235"/>
        <dbReference type="ChEBI" id="CHEBI:57972"/>
        <dbReference type="ChEBI" id="CHEBI:64428"/>
        <dbReference type="EC" id="2.8.1.7"/>
    </reaction>
</comment>
<dbReference type="InterPro" id="IPR035942">
    <property type="entry name" value="Lp2179-like_sf"/>
</dbReference>
<keyword evidence="7" id="KW-0411">Iron-sulfur</keyword>
<dbReference type="InterPro" id="IPR020578">
    <property type="entry name" value="Aminotrans_V_PyrdxlP_BS"/>
</dbReference>
<dbReference type="AlphaFoldDB" id="F9Q125"/>
<dbReference type="SUPFAM" id="SSF160800">
    <property type="entry name" value="Lp2179-like"/>
    <property type="match status" value="1"/>
</dbReference>
<evidence type="ECO:0000313" key="12">
    <source>
        <dbReference type="Proteomes" id="UP000005621"/>
    </source>
</evidence>
<dbReference type="PANTHER" id="PTHR11601:SF34">
    <property type="entry name" value="CYSTEINE DESULFURASE"/>
    <property type="match status" value="1"/>
</dbReference>
<dbReference type="InterPro" id="IPR015422">
    <property type="entry name" value="PyrdxlP-dep_Trfase_small"/>
</dbReference>
<reference evidence="11 12" key="1">
    <citation type="submission" date="2011-07" db="EMBL/GenBank/DDBJ databases">
        <authorList>
            <person name="Harkins D.M."/>
            <person name="Madupu R."/>
            <person name="Durkin A.S."/>
            <person name="Torralba M."/>
            <person name="Methe B."/>
            <person name="Sutton G.G."/>
            <person name="Nelson K.E."/>
        </authorList>
    </citation>
    <scope>NUCLEOTIDE SEQUENCE [LARGE SCALE GENOMIC DNA]</scope>
    <source>
        <strain evidence="11 12">SK313</strain>
    </source>
</reference>
<organism evidence="11 12">
    <name type="scientific">Streptococcus oralis SK313</name>
    <dbReference type="NCBI Taxonomy" id="1035190"/>
    <lineage>
        <taxon>Bacteria</taxon>
        <taxon>Bacillati</taxon>
        <taxon>Bacillota</taxon>
        <taxon>Bacilli</taxon>
        <taxon>Lactobacillales</taxon>
        <taxon>Streptococcaceae</taxon>
        <taxon>Streptococcus</taxon>
    </lineage>
</organism>
<sequence length="488" mass="54576">MIYLDNAATTPMSAVAISEMTRVMQETHGNPSSIHSHGRQAGKLLREARQELAQLLGTKSQHIFFTSGGTESNNTAIIGYCLRHQNRGKHIITTAIEHHSVLETIDYLVQHFGFEATIIQPVNQEITPQQIQEALRDDTILVSTMYANNETGSLLPIAEIGRVLKEHPAAYHVDAVQAIGKVPIHPEELGIDFLSASAHKFHGPKGIGFLYASSADFDSYLHGGDQEQKKRAGTENLAAIVGMVAALKEDLEQQAEHYQKLEGLKSAFLDEIADLEYYLNESQYQLPYVVNIGFPGQKNDLLLLRLDLEGISISTGSACTAGVVQTSHVLKAFYGPDSHRLKESVRISLSPLNTEEELKQLAQTLKILLEINLMAFEKTIKLQNCRYDYTLSPTVKKFTLKDNTFFETKVGNFELTRLLEKVPNSGEGFNLKIIINKDLTGAKLNITDKSGLRLVNIFKSEDHHIHQEKFYFLMDSLVERGIFTKEER</sequence>
<comment type="cofactor">
    <cofactor evidence="1 9">
        <name>pyridoxal 5'-phosphate</name>
        <dbReference type="ChEBI" id="CHEBI:597326"/>
    </cofactor>
</comment>
<dbReference type="PATRIC" id="fig|1035190.4.peg.292"/>
<dbReference type="Pfam" id="PF08866">
    <property type="entry name" value="DUF1831"/>
    <property type="match status" value="1"/>
</dbReference>
<comment type="similarity">
    <text evidence="2">Belongs to the class-V pyridoxal-phosphate-dependent aminotransferase family. NifS/IscS subfamily.</text>
</comment>
<dbReference type="Proteomes" id="UP000005621">
    <property type="component" value="Unassembled WGS sequence"/>
</dbReference>
<evidence type="ECO:0000256" key="4">
    <source>
        <dbReference type="ARBA" id="ARBA00022723"/>
    </source>
</evidence>
<accession>F9Q125</accession>
<dbReference type="GO" id="GO:0046872">
    <property type="term" value="F:metal ion binding"/>
    <property type="evidence" value="ECO:0007669"/>
    <property type="project" value="UniProtKB-KW"/>
</dbReference>
<evidence type="ECO:0000256" key="6">
    <source>
        <dbReference type="ARBA" id="ARBA00023004"/>
    </source>
</evidence>
<dbReference type="InterPro" id="IPR014965">
    <property type="entry name" value="Amino_acid_metab_prot_put"/>
</dbReference>
<keyword evidence="5" id="KW-0663">Pyridoxal phosphate</keyword>
<dbReference type="PANTHER" id="PTHR11601">
    <property type="entry name" value="CYSTEINE DESULFURYLASE FAMILY MEMBER"/>
    <property type="match status" value="1"/>
</dbReference>
<dbReference type="GO" id="GO:0031071">
    <property type="term" value="F:cysteine desulfurase activity"/>
    <property type="evidence" value="ECO:0007669"/>
    <property type="project" value="UniProtKB-EC"/>
</dbReference>
<dbReference type="GO" id="GO:0051536">
    <property type="term" value="F:iron-sulfur cluster binding"/>
    <property type="evidence" value="ECO:0007669"/>
    <property type="project" value="UniProtKB-KW"/>
</dbReference>
<name>F9Q125_STROR</name>
<proteinExistence type="inferred from homology"/>
<feature type="domain" description="Aminotransferase class V" evidence="10">
    <location>
        <begin position="2"/>
        <end position="361"/>
    </location>
</feature>
<dbReference type="EC" id="2.8.1.7" evidence="3"/>
<dbReference type="PROSITE" id="PS00595">
    <property type="entry name" value="AA_TRANSFER_CLASS_5"/>
    <property type="match status" value="1"/>
</dbReference>
<dbReference type="Gene3D" id="1.10.260.50">
    <property type="match status" value="1"/>
</dbReference>
<evidence type="ECO:0000313" key="11">
    <source>
        <dbReference type="EMBL" id="EGV01923.1"/>
    </source>
</evidence>
<protein>
    <recommendedName>
        <fullName evidence="3">cysteine desulfurase</fullName>
        <ecNumber evidence="3">2.8.1.7</ecNumber>
    </recommendedName>
</protein>
<dbReference type="Gene3D" id="3.40.640.10">
    <property type="entry name" value="Type I PLP-dependent aspartate aminotransferase-like (Major domain)"/>
    <property type="match status" value="1"/>
</dbReference>
<evidence type="ECO:0000256" key="9">
    <source>
        <dbReference type="RuleBase" id="RU004504"/>
    </source>
</evidence>
<evidence type="ECO:0000256" key="5">
    <source>
        <dbReference type="ARBA" id="ARBA00022898"/>
    </source>
</evidence>
<gene>
    <name evidence="11" type="ORF">HMPREF9950_0745</name>
</gene>
<dbReference type="InterPro" id="IPR015424">
    <property type="entry name" value="PyrdxlP-dep_Trfase"/>
</dbReference>
<evidence type="ECO:0000256" key="8">
    <source>
        <dbReference type="ARBA" id="ARBA00050776"/>
    </source>
</evidence>
<evidence type="ECO:0000256" key="7">
    <source>
        <dbReference type="ARBA" id="ARBA00023014"/>
    </source>
</evidence>
<evidence type="ECO:0000256" key="1">
    <source>
        <dbReference type="ARBA" id="ARBA00001933"/>
    </source>
</evidence>
<comment type="caution">
    <text evidence="11">The sequence shown here is derived from an EMBL/GenBank/DDBJ whole genome shotgun (WGS) entry which is preliminary data.</text>
</comment>
<dbReference type="SUPFAM" id="SSF53383">
    <property type="entry name" value="PLP-dependent transferases"/>
    <property type="match status" value="1"/>
</dbReference>
<dbReference type="InterPro" id="IPR000192">
    <property type="entry name" value="Aminotrans_V_dom"/>
</dbReference>
<evidence type="ECO:0000259" key="10">
    <source>
        <dbReference type="Pfam" id="PF00266"/>
    </source>
</evidence>
<dbReference type="Gene3D" id="3.30.1820.10">
    <property type="entry name" value="Lp2179-like"/>
    <property type="match status" value="1"/>
</dbReference>
<dbReference type="EMBL" id="AFUU01000003">
    <property type="protein sequence ID" value="EGV01923.1"/>
    <property type="molecule type" value="Genomic_DNA"/>
</dbReference>
<evidence type="ECO:0000256" key="2">
    <source>
        <dbReference type="ARBA" id="ARBA00006490"/>
    </source>
</evidence>
<keyword evidence="4" id="KW-0479">Metal-binding</keyword>
<dbReference type="Gene3D" id="3.90.1150.10">
    <property type="entry name" value="Aspartate Aminotransferase, domain 1"/>
    <property type="match status" value="1"/>
</dbReference>
<dbReference type="Pfam" id="PF00266">
    <property type="entry name" value="Aminotran_5"/>
    <property type="match status" value="1"/>
</dbReference>
<evidence type="ECO:0000256" key="3">
    <source>
        <dbReference type="ARBA" id="ARBA00012239"/>
    </source>
</evidence>
<keyword evidence="6" id="KW-0408">Iron</keyword>